<name>A0A6G7GJ94_KUEST</name>
<gene>
    <name evidence="1" type="ORF">KsCSTR_01120</name>
</gene>
<sequence length="62" mass="7537">MKKIRAKVQEYHSMKEYEERFYPESYKKQSLEVSDPNEIGAILAEEMLNKFKHLMRKQKLCI</sequence>
<evidence type="ECO:0000313" key="1">
    <source>
        <dbReference type="EMBL" id="QII09491.1"/>
    </source>
</evidence>
<dbReference type="Proteomes" id="UP000501926">
    <property type="component" value="Chromosome"/>
</dbReference>
<dbReference type="AlphaFoldDB" id="A0A6G7GJ94"/>
<dbReference type="EMBL" id="CP049055">
    <property type="protein sequence ID" value="QII09491.1"/>
    <property type="molecule type" value="Genomic_DNA"/>
</dbReference>
<protein>
    <submittedName>
        <fullName evidence="1">Uncharacterized protein</fullName>
    </submittedName>
</protein>
<dbReference type="RefSeq" id="WP_164994313.1">
    <property type="nucleotide sequence ID" value="NZ_CP049055.1"/>
</dbReference>
<proteinExistence type="predicted"/>
<accession>A0A6G7GJ94</accession>
<organism evidence="1 2">
    <name type="scientific">Kuenenia stuttgartiensis</name>
    <dbReference type="NCBI Taxonomy" id="174633"/>
    <lineage>
        <taxon>Bacteria</taxon>
        <taxon>Pseudomonadati</taxon>
        <taxon>Planctomycetota</taxon>
        <taxon>Candidatus Brocadiia</taxon>
        <taxon>Candidatus Brocadiales</taxon>
        <taxon>Candidatus Brocadiaceae</taxon>
        <taxon>Candidatus Kuenenia</taxon>
    </lineage>
</organism>
<reference evidence="1 2" key="1">
    <citation type="submission" date="2020-02" db="EMBL/GenBank/DDBJ databases">
        <title>Newly sequenced genome of strain CSTR1 showed variability in Candidatus Kuenenia stuttgartiensis genomes.</title>
        <authorList>
            <person name="Ding C."/>
            <person name="Adrian L."/>
        </authorList>
    </citation>
    <scope>NUCLEOTIDE SEQUENCE [LARGE SCALE GENOMIC DNA]</scope>
    <source>
        <strain evidence="1 2">CSTR1</strain>
    </source>
</reference>
<evidence type="ECO:0000313" key="2">
    <source>
        <dbReference type="Proteomes" id="UP000501926"/>
    </source>
</evidence>